<proteinExistence type="predicted"/>
<gene>
    <name evidence="9" type="primary">CD300LG</name>
</gene>
<feature type="compositionally biased region" description="Basic and acidic residues" evidence="4">
    <location>
        <begin position="351"/>
        <end position="369"/>
    </location>
</feature>
<accession>A0A8B8R5C1</accession>
<dbReference type="KEGG" id="cfr:102519342"/>
<evidence type="ECO:0000259" key="7">
    <source>
        <dbReference type="PROSITE" id="PS50835"/>
    </source>
</evidence>
<keyword evidence="6" id="KW-0732">Signal</keyword>
<evidence type="ECO:0000256" key="6">
    <source>
        <dbReference type="SAM" id="SignalP"/>
    </source>
</evidence>
<dbReference type="InterPro" id="IPR007110">
    <property type="entry name" value="Ig-like_dom"/>
</dbReference>
<feature type="signal peptide" evidence="6">
    <location>
        <begin position="1"/>
        <end position="19"/>
    </location>
</feature>
<feature type="region of interest" description="Disordered" evidence="4">
    <location>
        <begin position="323"/>
        <end position="395"/>
    </location>
</feature>
<evidence type="ECO:0000256" key="4">
    <source>
        <dbReference type="SAM" id="MobiDB-lite"/>
    </source>
</evidence>
<dbReference type="Gene3D" id="2.60.40.10">
    <property type="entry name" value="Immunoglobulins"/>
    <property type="match status" value="1"/>
</dbReference>
<dbReference type="SUPFAM" id="SSF48726">
    <property type="entry name" value="Immunoglobulin"/>
    <property type="match status" value="1"/>
</dbReference>
<keyword evidence="2 5" id="KW-0812">Transmembrane</keyword>
<dbReference type="PANTHER" id="PTHR11860:SF62">
    <property type="entry name" value="CMRF35-LIKE MOLECULE 9"/>
    <property type="match status" value="1"/>
</dbReference>
<comment type="subcellular location">
    <subcellularLocation>
        <location evidence="1">Membrane</location>
    </subcellularLocation>
</comment>
<dbReference type="InterPro" id="IPR013783">
    <property type="entry name" value="Ig-like_fold"/>
</dbReference>
<evidence type="ECO:0000313" key="9">
    <source>
        <dbReference type="RefSeq" id="XP_032313188.1"/>
    </source>
</evidence>
<evidence type="ECO:0000313" key="8">
    <source>
        <dbReference type="Proteomes" id="UP000694856"/>
    </source>
</evidence>
<evidence type="ECO:0000256" key="5">
    <source>
        <dbReference type="SAM" id="Phobius"/>
    </source>
</evidence>
<dbReference type="InterPro" id="IPR013106">
    <property type="entry name" value="Ig_V-set"/>
</dbReference>
<feature type="domain" description="Ig-like" evidence="7">
    <location>
        <begin position="15"/>
        <end position="121"/>
    </location>
</feature>
<organism evidence="8 9">
    <name type="scientific">Camelus ferus</name>
    <name type="common">Wild bactrian camel</name>
    <name type="synonym">Camelus bactrianus ferus</name>
    <dbReference type="NCBI Taxonomy" id="419612"/>
    <lineage>
        <taxon>Eukaryota</taxon>
        <taxon>Metazoa</taxon>
        <taxon>Chordata</taxon>
        <taxon>Craniata</taxon>
        <taxon>Vertebrata</taxon>
        <taxon>Euteleostomi</taxon>
        <taxon>Mammalia</taxon>
        <taxon>Eutheria</taxon>
        <taxon>Laurasiatheria</taxon>
        <taxon>Artiodactyla</taxon>
        <taxon>Tylopoda</taxon>
        <taxon>Camelidae</taxon>
        <taxon>Camelus</taxon>
    </lineage>
</organism>
<reference evidence="9" key="1">
    <citation type="submission" date="2025-08" db="UniProtKB">
        <authorList>
            <consortium name="RefSeq"/>
        </authorList>
    </citation>
    <scope>IDENTIFICATION</scope>
    <source>
        <tissue evidence="9">Ear skin</tissue>
    </source>
</reference>
<dbReference type="GO" id="GO:0005886">
    <property type="term" value="C:plasma membrane"/>
    <property type="evidence" value="ECO:0007669"/>
    <property type="project" value="TreeGrafter"/>
</dbReference>
<feature type="chain" id="PRO_5034093079" evidence="6">
    <location>
        <begin position="20"/>
        <end position="502"/>
    </location>
</feature>
<dbReference type="GeneID" id="102519342"/>
<dbReference type="PROSITE" id="PS50835">
    <property type="entry name" value="IG_LIKE"/>
    <property type="match status" value="1"/>
</dbReference>
<dbReference type="SMART" id="SM00409">
    <property type="entry name" value="IG"/>
    <property type="match status" value="1"/>
</dbReference>
<protein>
    <submittedName>
        <fullName evidence="9">CMRF35-like molecule 9 isoform X1</fullName>
    </submittedName>
</protein>
<dbReference type="Proteomes" id="UP000694856">
    <property type="component" value="Chromosome 16"/>
</dbReference>
<dbReference type="InterPro" id="IPR036179">
    <property type="entry name" value="Ig-like_dom_sf"/>
</dbReference>
<keyword evidence="5" id="KW-1133">Transmembrane helix</keyword>
<evidence type="ECO:0000256" key="3">
    <source>
        <dbReference type="ARBA" id="ARBA00023136"/>
    </source>
</evidence>
<feature type="compositionally biased region" description="Low complexity" evidence="4">
    <location>
        <begin position="267"/>
        <end position="280"/>
    </location>
</feature>
<dbReference type="CDD" id="cd05716">
    <property type="entry name" value="IgV_pIgR_like"/>
    <property type="match status" value="1"/>
</dbReference>
<dbReference type="InterPro" id="IPR050671">
    <property type="entry name" value="CD300_family_receptors"/>
</dbReference>
<dbReference type="PANTHER" id="PTHR11860">
    <property type="entry name" value="POLYMERIC-IMMUNOGLOBULIN RECEPTOR"/>
    <property type="match status" value="1"/>
</dbReference>
<dbReference type="RefSeq" id="XP_032313188.1">
    <property type="nucleotide sequence ID" value="XM_032457297.1"/>
</dbReference>
<dbReference type="InterPro" id="IPR003599">
    <property type="entry name" value="Ig_sub"/>
</dbReference>
<evidence type="ECO:0000256" key="2">
    <source>
        <dbReference type="ARBA" id="ARBA00022692"/>
    </source>
</evidence>
<dbReference type="GO" id="GO:0004888">
    <property type="term" value="F:transmembrane signaling receptor activity"/>
    <property type="evidence" value="ECO:0007669"/>
    <property type="project" value="TreeGrafter"/>
</dbReference>
<feature type="transmembrane region" description="Helical" evidence="5">
    <location>
        <begin position="290"/>
        <end position="314"/>
    </location>
</feature>
<dbReference type="AlphaFoldDB" id="A0A8B8R5C1"/>
<feature type="compositionally biased region" description="Polar residues" evidence="4">
    <location>
        <begin position="169"/>
        <end position="241"/>
    </location>
</feature>
<feature type="compositionally biased region" description="Basic and acidic residues" evidence="4">
    <location>
        <begin position="323"/>
        <end position="336"/>
    </location>
</feature>
<keyword evidence="3 5" id="KW-0472">Membrane</keyword>
<keyword evidence="8" id="KW-1185">Reference proteome</keyword>
<dbReference type="CTD" id="146894"/>
<name>A0A8B8R5C1_CAMFR</name>
<feature type="region of interest" description="Disordered" evidence="4">
    <location>
        <begin position="169"/>
        <end position="280"/>
    </location>
</feature>
<evidence type="ECO:0000256" key="1">
    <source>
        <dbReference type="ARBA" id="ARBA00004370"/>
    </source>
</evidence>
<dbReference type="Pfam" id="PF07686">
    <property type="entry name" value="V-set"/>
    <property type="match status" value="1"/>
</dbReference>
<sequence length="502" mass="54271">MQPLVLLFWGGLVLPGCTALVGPKEIRGFEGDTVSLQCTYGEELKMNKKYWCKEAGLLISRCSGTIFSGEYDQDGRVSVHDSPQELKFKVTLRNLTLKDTGKYWCGVQRVGFDKSFLVSLSVFPASSGLHLTVTTAKQGKTGTKASPFPGTSLYKHTAASPYTGTSLYAKTSHHPTTSPYSGTSSHPTTSLYARTSHHPTTSPYAGTSSHPTTSLYARTSHHPTTSPYAGTSSHPTTSLYARTSAHPANYPPAGTSRPATQLDSTSAEEASFVPSSSSSEPRVSIPMIRILAPVLVLLALLLATGLAALGSYVLRRRREAQRDTETQKKEKIHLSHQEAAAVVSGSSMRPKVMDEVRKGLRDGQRDCHSHRQSPPPGSASWGSQKGGWGSHPPSQIAPEEFCSDSYLVPVRRASCVTSAAGEHLGLEVLCDQLRRAYWAPCQPRALCQPQHGDPVPEPDFRERWSLFAGPRGSHEPGTSPPQVWGRAGLLKDHLSVAAEHPP</sequence>